<evidence type="ECO:0000313" key="2">
    <source>
        <dbReference type="Proteomes" id="UP000509667"/>
    </source>
</evidence>
<dbReference type="AlphaFoldDB" id="A0A7D5P7B4"/>
<dbReference type="InterPro" id="IPR023214">
    <property type="entry name" value="HAD_sf"/>
</dbReference>
<dbReference type="SUPFAM" id="SSF56784">
    <property type="entry name" value="HAD-like"/>
    <property type="match status" value="1"/>
</dbReference>
<name>A0A7D5P7B4_9EURY</name>
<protein>
    <submittedName>
        <fullName evidence="1">HAD family hydrolase</fullName>
    </submittedName>
</protein>
<dbReference type="Pfam" id="PF00702">
    <property type="entry name" value="Hydrolase"/>
    <property type="match status" value="1"/>
</dbReference>
<dbReference type="SFLD" id="SFLDG01129">
    <property type="entry name" value="C1.5:_HAD__Beta-PGM__Phosphata"/>
    <property type="match status" value="1"/>
</dbReference>
<dbReference type="PANTHER" id="PTHR43434">
    <property type="entry name" value="PHOSPHOGLYCOLATE PHOSPHATASE"/>
    <property type="match status" value="1"/>
</dbReference>
<sequence>MARDPYDFWLFDLDGTVVDVVPEYPREVVAEIGDRLGHAFTDREAELLWYGVGGAREEVFADRTLTPDRFWETFHEVEDPRARAESSFVYDDAAAFVGELDRPTGLVTHCQSYLTEPLLEYHDITDWFDTVVCCDDEVGWKPDPTPVELAITRLGVGHDGDRGALVGDDPDDVGAAWNAGLDAVHVERVDPFERGQCVLGDQRIDGFDEL</sequence>
<dbReference type="InterPro" id="IPR036412">
    <property type="entry name" value="HAD-like_sf"/>
</dbReference>
<dbReference type="InterPro" id="IPR023198">
    <property type="entry name" value="PGP-like_dom2"/>
</dbReference>
<dbReference type="OrthoDB" id="31229at2157"/>
<dbReference type="RefSeq" id="WP_179909009.1">
    <property type="nucleotide sequence ID" value="NZ_CP058910.1"/>
</dbReference>
<dbReference type="Gene3D" id="3.40.50.1000">
    <property type="entry name" value="HAD superfamily/HAD-like"/>
    <property type="match status" value="1"/>
</dbReference>
<keyword evidence="2" id="KW-1185">Reference proteome</keyword>
<dbReference type="GO" id="GO:0008967">
    <property type="term" value="F:phosphoglycolate phosphatase activity"/>
    <property type="evidence" value="ECO:0007669"/>
    <property type="project" value="TreeGrafter"/>
</dbReference>
<evidence type="ECO:0000313" key="1">
    <source>
        <dbReference type="EMBL" id="QLH79138.1"/>
    </source>
</evidence>
<gene>
    <name evidence="1" type="ORF">HZS55_18365</name>
</gene>
<keyword evidence="1" id="KW-0378">Hydrolase</keyword>
<dbReference type="EMBL" id="CP058910">
    <property type="protein sequence ID" value="QLH79138.1"/>
    <property type="molecule type" value="Genomic_DNA"/>
</dbReference>
<dbReference type="KEGG" id="hrr:HZS55_18365"/>
<dbReference type="Proteomes" id="UP000509667">
    <property type="component" value="Chromosome"/>
</dbReference>
<organism evidence="1 2">
    <name type="scientific">Halosimplex rubrum</name>
    <dbReference type="NCBI Taxonomy" id="869889"/>
    <lineage>
        <taxon>Archaea</taxon>
        <taxon>Methanobacteriati</taxon>
        <taxon>Methanobacteriota</taxon>
        <taxon>Stenosarchaea group</taxon>
        <taxon>Halobacteria</taxon>
        <taxon>Halobacteriales</taxon>
        <taxon>Haloarculaceae</taxon>
        <taxon>Halosimplex</taxon>
    </lineage>
</organism>
<dbReference type="SFLD" id="SFLDS00003">
    <property type="entry name" value="Haloacid_Dehalogenase"/>
    <property type="match status" value="1"/>
</dbReference>
<proteinExistence type="predicted"/>
<dbReference type="GO" id="GO:0006281">
    <property type="term" value="P:DNA repair"/>
    <property type="evidence" value="ECO:0007669"/>
    <property type="project" value="TreeGrafter"/>
</dbReference>
<dbReference type="GeneID" id="56079870"/>
<dbReference type="InterPro" id="IPR050155">
    <property type="entry name" value="HAD-like_hydrolase_sf"/>
</dbReference>
<dbReference type="Gene3D" id="1.10.150.240">
    <property type="entry name" value="Putative phosphatase, domain 2"/>
    <property type="match status" value="1"/>
</dbReference>
<reference evidence="1 2" key="1">
    <citation type="submission" date="2020-07" db="EMBL/GenBank/DDBJ databases">
        <title>Halosimplex pelagicum sp. nov. and Halosimplex rubrum sp. nov., isolated from salted brown alga Laminaria, and emended description of the genus Halosimplex.</title>
        <authorList>
            <person name="Cui H."/>
        </authorList>
    </citation>
    <scope>NUCLEOTIDE SEQUENCE [LARGE SCALE GENOMIC DNA]</scope>
    <source>
        <strain evidence="1 2">R27</strain>
    </source>
</reference>
<accession>A0A7D5P7B4</accession>
<dbReference type="PANTHER" id="PTHR43434:SF1">
    <property type="entry name" value="PHOSPHOGLYCOLATE PHOSPHATASE"/>
    <property type="match status" value="1"/>
</dbReference>